<organism evidence="3 4">
    <name type="scientific">Chitinophaga parva</name>
    <dbReference type="NCBI Taxonomy" id="2169414"/>
    <lineage>
        <taxon>Bacteria</taxon>
        <taxon>Pseudomonadati</taxon>
        <taxon>Bacteroidota</taxon>
        <taxon>Chitinophagia</taxon>
        <taxon>Chitinophagales</taxon>
        <taxon>Chitinophagaceae</taxon>
        <taxon>Chitinophaga</taxon>
    </lineage>
</organism>
<dbReference type="EMBL" id="QCYK01000002">
    <property type="protein sequence ID" value="PUZ25539.1"/>
    <property type="molecule type" value="Genomic_DNA"/>
</dbReference>
<proteinExistence type="predicted"/>
<gene>
    <name evidence="3" type="ORF">DCC81_14755</name>
</gene>
<dbReference type="Gene3D" id="2.60.120.1440">
    <property type="match status" value="1"/>
</dbReference>
<comment type="caution">
    <text evidence="3">The sequence shown here is derived from an EMBL/GenBank/DDBJ whole genome shotgun (WGS) entry which is preliminary data.</text>
</comment>
<dbReference type="PANTHER" id="PTHR30273">
    <property type="entry name" value="PERIPLASMIC SIGNAL SENSOR AND SIGMA FACTOR ACTIVATOR FECR-RELATED"/>
    <property type="match status" value="1"/>
</dbReference>
<dbReference type="InterPro" id="IPR032508">
    <property type="entry name" value="FecR_C"/>
</dbReference>
<dbReference type="RefSeq" id="WP_108687379.1">
    <property type="nucleotide sequence ID" value="NZ_QCYK01000002.1"/>
</dbReference>
<evidence type="ECO:0000259" key="1">
    <source>
        <dbReference type="Pfam" id="PF04773"/>
    </source>
</evidence>
<protein>
    <submittedName>
        <fullName evidence="3">Iron dicitrate transport regulator FecR</fullName>
    </submittedName>
</protein>
<dbReference type="PANTHER" id="PTHR30273:SF2">
    <property type="entry name" value="PROTEIN FECR"/>
    <property type="match status" value="1"/>
</dbReference>
<dbReference type="AlphaFoldDB" id="A0A2T7BGX8"/>
<feature type="domain" description="FecR protein" evidence="1">
    <location>
        <begin position="169"/>
        <end position="264"/>
    </location>
</feature>
<name>A0A2T7BGX8_9BACT</name>
<reference evidence="3 4" key="1">
    <citation type="submission" date="2018-04" db="EMBL/GenBank/DDBJ databases">
        <title>Chitinophaga fuyangensis sp. nov., isolated from soil in a chemical factory.</title>
        <authorList>
            <person name="Chen K."/>
        </authorList>
    </citation>
    <scope>NUCLEOTIDE SEQUENCE [LARGE SCALE GENOMIC DNA]</scope>
    <source>
        <strain evidence="3 4">LY-1</strain>
    </source>
</reference>
<dbReference type="GO" id="GO:0016989">
    <property type="term" value="F:sigma factor antagonist activity"/>
    <property type="evidence" value="ECO:0007669"/>
    <property type="project" value="TreeGrafter"/>
</dbReference>
<feature type="domain" description="Protein FecR C-terminal" evidence="2">
    <location>
        <begin position="304"/>
        <end position="373"/>
    </location>
</feature>
<dbReference type="InterPro" id="IPR012373">
    <property type="entry name" value="Ferrdict_sens_TM"/>
</dbReference>
<evidence type="ECO:0000313" key="4">
    <source>
        <dbReference type="Proteomes" id="UP000244450"/>
    </source>
</evidence>
<dbReference type="Pfam" id="PF16344">
    <property type="entry name" value="FecR_C"/>
    <property type="match status" value="1"/>
</dbReference>
<dbReference type="InterPro" id="IPR006860">
    <property type="entry name" value="FecR"/>
</dbReference>
<dbReference type="PIRSF" id="PIRSF018266">
    <property type="entry name" value="FecR"/>
    <property type="match status" value="1"/>
</dbReference>
<evidence type="ECO:0000313" key="3">
    <source>
        <dbReference type="EMBL" id="PUZ25539.1"/>
    </source>
</evidence>
<dbReference type="Pfam" id="PF04773">
    <property type="entry name" value="FecR"/>
    <property type="match status" value="1"/>
</dbReference>
<accession>A0A2T7BGX8</accession>
<dbReference type="Gene3D" id="3.55.50.30">
    <property type="match status" value="1"/>
</dbReference>
<evidence type="ECO:0000259" key="2">
    <source>
        <dbReference type="Pfam" id="PF16344"/>
    </source>
</evidence>
<sequence length="383" mass="41771">MDLQRINELINKLGNGTASLAEQQELMDWYRATGYQDAAFPGNEEQVQQELLQRIHHATGLHPVRSPRYRKWAVAASVALLCATGAGLYLSRRHATPVTYATTAVKPGSNQAILTLANGKQIVLSTTANGNIATQGNVRITKAANGQLLYEVTTGNTGADTTAALAYNTISTPAGGQYKIVLPDQTTVWLNSMSSLRFPVSFSHTKERRVELTGEGYFDVVHNEAQPFKVVTGAFVTEDIGTAFNIKAYADENNISTTLVKGAAQVTAGGAPVLLKPGQQARYQGGISVTAANVEAVTAWKEGYFRFDDDALEDIMKTIARWYNVQYVFEDESLRKETYGAVTTRFSNIATLLNLMEKAGTARFRIDGNTIIISKKKELHSNP</sequence>
<dbReference type="OrthoDB" id="1099963at2"/>
<dbReference type="Proteomes" id="UP000244450">
    <property type="component" value="Unassembled WGS sequence"/>
</dbReference>
<keyword evidence="4" id="KW-1185">Reference proteome</keyword>